<dbReference type="PIRSF" id="PIRSF002764">
    <property type="entry name" value="CcmB"/>
    <property type="match status" value="1"/>
</dbReference>
<dbReference type="RefSeq" id="WP_115219342.1">
    <property type="nucleotide sequence ID" value="NZ_UHIA01000004.1"/>
</dbReference>
<evidence type="ECO:0000313" key="14">
    <source>
        <dbReference type="EMBL" id="SUO98524.1"/>
    </source>
</evidence>
<protein>
    <recommendedName>
        <fullName evidence="4 12">Heme exporter protein B</fullName>
    </recommendedName>
</protein>
<accession>A0A380N213</accession>
<evidence type="ECO:0000256" key="2">
    <source>
        <dbReference type="ARBA" id="ARBA00004429"/>
    </source>
</evidence>
<proteinExistence type="inferred from homology"/>
<evidence type="ECO:0000256" key="7">
    <source>
        <dbReference type="ARBA" id="ARBA00022519"/>
    </source>
</evidence>
<dbReference type="Proteomes" id="UP000254575">
    <property type="component" value="Unassembled WGS sequence"/>
</dbReference>
<evidence type="ECO:0000256" key="9">
    <source>
        <dbReference type="ARBA" id="ARBA00022748"/>
    </source>
</evidence>
<evidence type="ECO:0000256" key="8">
    <source>
        <dbReference type="ARBA" id="ARBA00022692"/>
    </source>
</evidence>
<keyword evidence="10 13" id="KW-1133">Transmembrane helix</keyword>
<dbReference type="EMBL" id="UHIA01000004">
    <property type="protein sequence ID" value="SUO98524.1"/>
    <property type="molecule type" value="Genomic_DNA"/>
</dbReference>
<reference evidence="14 15" key="1">
    <citation type="submission" date="2018-06" db="EMBL/GenBank/DDBJ databases">
        <authorList>
            <consortium name="Pathogen Informatics"/>
            <person name="Doyle S."/>
        </authorList>
    </citation>
    <scope>NUCLEOTIDE SEQUENCE [LARGE SCALE GENOMIC DNA]</scope>
    <source>
        <strain evidence="14 15">NCTC10717</strain>
    </source>
</reference>
<dbReference type="PANTHER" id="PTHR30070:SF1">
    <property type="entry name" value="CYTOCHROME C BIOGENESIS B-RELATED"/>
    <property type="match status" value="1"/>
</dbReference>
<evidence type="ECO:0000256" key="13">
    <source>
        <dbReference type="SAM" id="Phobius"/>
    </source>
</evidence>
<evidence type="ECO:0000256" key="10">
    <source>
        <dbReference type="ARBA" id="ARBA00022989"/>
    </source>
</evidence>
<evidence type="ECO:0000313" key="15">
    <source>
        <dbReference type="Proteomes" id="UP000254575"/>
    </source>
</evidence>
<keyword evidence="5 12" id="KW-0813">Transport</keyword>
<dbReference type="Pfam" id="PF03379">
    <property type="entry name" value="CcmB"/>
    <property type="match status" value="1"/>
</dbReference>
<keyword evidence="9 12" id="KW-0201">Cytochrome c-type biogenesis</keyword>
<keyword evidence="6 12" id="KW-1003">Cell membrane</keyword>
<comment type="similarity">
    <text evidence="3 12">Belongs to the CcmB/CycW/HelB family.</text>
</comment>
<evidence type="ECO:0000256" key="3">
    <source>
        <dbReference type="ARBA" id="ARBA00010544"/>
    </source>
</evidence>
<comment type="function">
    <text evidence="1 12">Required for the export of heme to the periplasm for the biogenesis of c-type cytochromes.</text>
</comment>
<dbReference type="GO" id="GO:0015232">
    <property type="term" value="F:heme transmembrane transporter activity"/>
    <property type="evidence" value="ECO:0007669"/>
    <property type="project" value="InterPro"/>
</dbReference>
<evidence type="ECO:0000256" key="12">
    <source>
        <dbReference type="PIRNR" id="PIRNR002764"/>
    </source>
</evidence>
<evidence type="ECO:0000256" key="5">
    <source>
        <dbReference type="ARBA" id="ARBA00022448"/>
    </source>
</evidence>
<keyword evidence="8 13" id="KW-0812">Transmembrane</keyword>
<keyword evidence="11 12" id="KW-0472">Membrane</keyword>
<dbReference type="PANTHER" id="PTHR30070">
    <property type="entry name" value="HEME EXPORTER PROTEIN B"/>
    <property type="match status" value="1"/>
</dbReference>
<sequence length="220" mass="23995">MLILFIRRELIANWRNPQSIIQPLVFFALTLCLFPISLGADNQALQNSAPAALWLALLLATLLGAEQLLRSDFNDGTLSQDRIHLEDLWLSIAAKIIATWLRFILPLLLCLPLFAFMLHIPLGVLPQLTVLLMLGSLCLLLTGTIGATLTLGESHNSFLLFLIVVPFYIPTLIIGVQATHDVLLGFSGTGQMALLGALMLFSLLIALPFSSMAIKAQALP</sequence>
<comment type="subcellular location">
    <subcellularLocation>
        <location evidence="2">Cell inner membrane</location>
        <topology evidence="2">Multi-pass membrane protein</topology>
    </subcellularLocation>
</comment>
<evidence type="ECO:0000256" key="4">
    <source>
        <dbReference type="ARBA" id="ARBA00016452"/>
    </source>
</evidence>
<keyword evidence="15" id="KW-1185">Reference proteome</keyword>
<dbReference type="AlphaFoldDB" id="A0A380N213"/>
<dbReference type="GO" id="GO:1903607">
    <property type="term" value="P:cytochrome c biosynthetic process"/>
    <property type="evidence" value="ECO:0007669"/>
    <property type="project" value="TreeGrafter"/>
</dbReference>
<name>A0A380N213_9GAMM</name>
<feature type="transmembrane region" description="Helical" evidence="13">
    <location>
        <begin position="128"/>
        <end position="151"/>
    </location>
</feature>
<evidence type="ECO:0000256" key="1">
    <source>
        <dbReference type="ARBA" id="ARBA00002442"/>
    </source>
</evidence>
<dbReference type="GO" id="GO:0005886">
    <property type="term" value="C:plasma membrane"/>
    <property type="evidence" value="ECO:0007669"/>
    <property type="project" value="UniProtKB-SubCell"/>
</dbReference>
<feature type="transmembrane region" description="Helical" evidence="13">
    <location>
        <begin position="20"/>
        <end position="39"/>
    </location>
</feature>
<feature type="transmembrane region" description="Helical" evidence="13">
    <location>
        <begin position="192"/>
        <end position="214"/>
    </location>
</feature>
<dbReference type="InterPro" id="IPR003544">
    <property type="entry name" value="Cyt_c_biogenesis_CcmB"/>
</dbReference>
<feature type="transmembrane region" description="Helical" evidence="13">
    <location>
        <begin position="158"/>
        <end position="180"/>
    </location>
</feature>
<evidence type="ECO:0000256" key="6">
    <source>
        <dbReference type="ARBA" id="ARBA00022475"/>
    </source>
</evidence>
<dbReference type="PRINTS" id="PR01414">
    <property type="entry name" value="CCMBBIOGNSIS"/>
</dbReference>
<dbReference type="OrthoDB" id="9799895at2"/>
<dbReference type="InterPro" id="IPR026031">
    <property type="entry name" value="Cyt_c_CcmB_bac"/>
</dbReference>
<evidence type="ECO:0000256" key="11">
    <source>
        <dbReference type="ARBA" id="ARBA00023136"/>
    </source>
</evidence>
<organism evidence="14 15">
    <name type="scientific">Suttonella indologenes</name>
    <dbReference type="NCBI Taxonomy" id="13276"/>
    <lineage>
        <taxon>Bacteria</taxon>
        <taxon>Pseudomonadati</taxon>
        <taxon>Pseudomonadota</taxon>
        <taxon>Gammaproteobacteria</taxon>
        <taxon>Cardiobacteriales</taxon>
        <taxon>Cardiobacteriaceae</taxon>
        <taxon>Suttonella</taxon>
    </lineage>
</organism>
<gene>
    <name evidence="14" type="primary">ccmB</name>
    <name evidence="14" type="ORF">NCTC10717_02276</name>
</gene>
<keyword evidence="7 12" id="KW-0997">Cell inner membrane</keyword>
<dbReference type="GO" id="GO:0017004">
    <property type="term" value="P:cytochrome complex assembly"/>
    <property type="evidence" value="ECO:0007669"/>
    <property type="project" value="UniProtKB-KW"/>
</dbReference>
<feature type="transmembrane region" description="Helical" evidence="13">
    <location>
        <begin position="100"/>
        <end position="122"/>
    </location>
</feature>
<feature type="transmembrane region" description="Helical" evidence="13">
    <location>
        <begin position="51"/>
        <end position="69"/>
    </location>
</feature>